<dbReference type="GO" id="GO:0006506">
    <property type="term" value="P:GPI anchor biosynthetic process"/>
    <property type="evidence" value="ECO:0007669"/>
    <property type="project" value="UniProtKB-UniPathway"/>
</dbReference>
<dbReference type="EMBL" id="LPNM01000012">
    <property type="protein sequence ID" value="OEJ80450.1"/>
    <property type="molecule type" value="Genomic_DNA"/>
</dbReference>
<evidence type="ECO:0000256" key="7">
    <source>
        <dbReference type="ARBA" id="ARBA00022692"/>
    </source>
</evidence>
<dbReference type="Pfam" id="PF04987">
    <property type="entry name" value="PigN"/>
    <property type="match status" value="1"/>
</dbReference>
<comment type="subcellular location">
    <subcellularLocation>
        <location evidence="1 13">Endoplasmic reticulum membrane</location>
        <topology evidence="1 13">Multi-pass membrane protein</topology>
    </subcellularLocation>
</comment>
<evidence type="ECO:0000256" key="1">
    <source>
        <dbReference type="ARBA" id="ARBA00004477"/>
    </source>
</evidence>
<dbReference type="InterPro" id="IPR000917">
    <property type="entry name" value="Sulfatase_N"/>
</dbReference>
<dbReference type="FunCoup" id="A0A1E5R0N6">
    <property type="interactions" value="478"/>
</dbReference>
<feature type="transmembrane region" description="Helical" evidence="13">
    <location>
        <begin position="568"/>
        <end position="588"/>
    </location>
</feature>
<dbReference type="SUPFAM" id="SSF53649">
    <property type="entry name" value="Alkaline phosphatase-like"/>
    <property type="match status" value="1"/>
</dbReference>
<organism evidence="17 18">
    <name type="scientific">Hanseniaspora osmophila</name>
    <dbReference type="NCBI Taxonomy" id="56408"/>
    <lineage>
        <taxon>Eukaryota</taxon>
        <taxon>Fungi</taxon>
        <taxon>Dikarya</taxon>
        <taxon>Ascomycota</taxon>
        <taxon>Saccharomycotina</taxon>
        <taxon>Saccharomycetes</taxon>
        <taxon>Saccharomycodales</taxon>
        <taxon>Saccharomycodaceae</taxon>
        <taxon>Hanseniaspora</taxon>
    </lineage>
</organism>
<evidence type="ECO:0000256" key="9">
    <source>
        <dbReference type="ARBA" id="ARBA00022989"/>
    </source>
</evidence>
<evidence type="ECO:0000256" key="2">
    <source>
        <dbReference type="ARBA" id="ARBA00004687"/>
    </source>
</evidence>
<keyword evidence="12" id="KW-0961">Cell wall biogenesis/degradation</keyword>
<dbReference type="STRING" id="56408.A0A1E5R0N6"/>
<evidence type="ECO:0000256" key="14">
    <source>
        <dbReference type="SAM" id="MobiDB-lite"/>
    </source>
</evidence>
<protein>
    <recommendedName>
        <fullName evidence="4 13">GPI ethanolamine phosphate transferase 1</fullName>
        <ecNumber evidence="13">2.-.-.-</ecNumber>
    </recommendedName>
</protein>
<evidence type="ECO:0000256" key="4">
    <source>
        <dbReference type="ARBA" id="ARBA00020831"/>
    </source>
</evidence>
<keyword evidence="5 13" id="KW-0337">GPI-anchor biosynthesis</keyword>
<comment type="similarity">
    <text evidence="3 13">Belongs to the PIGG/PIGN/PIGO family. PIGN subfamily.</text>
</comment>
<keyword evidence="8 13" id="KW-0256">Endoplasmic reticulum</keyword>
<comment type="function">
    <text evidence="13">Ethanolamine phosphate transferase involved in glycosylphosphatidylinositol-anchor biosynthesis. Transfers ethanolamine phosphate to the first alpha-1,4-linked mannose of the glycosylphosphatidylinositol precursor of GPI-anchor.</text>
</comment>
<dbReference type="InterPro" id="IPR017852">
    <property type="entry name" value="GPI_EtnP_transferase_1_C"/>
</dbReference>
<feature type="region of interest" description="Disordered" evidence="14">
    <location>
        <begin position="280"/>
        <end position="302"/>
    </location>
</feature>
<dbReference type="Gene3D" id="3.40.720.10">
    <property type="entry name" value="Alkaline Phosphatase, subunit A"/>
    <property type="match status" value="1"/>
</dbReference>
<feature type="domain" description="Sulfatase N-terminal" evidence="15">
    <location>
        <begin position="217"/>
        <end position="313"/>
    </location>
</feature>
<evidence type="ECO:0000256" key="13">
    <source>
        <dbReference type="RuleBase" id="RU367138"/>
    </source>
</evidence>
<feature type="domain" description="GPI ethanolamine phosphate transferase 1 C-terminal" evidence="16">
    <location>
        <begin position="450"/>
        <end position="909"/>
    </location>
</feature>
<comment type="caution">
    <text evidence="17">The sequence shown here is derived from an EMBL/GenBank/DDBJ whole genome shotgun (WGS) entry which is preliminary data.</text>
</comment>
<dbReference type="UniPathway" id="UPA00196"/>
<evidence type="ECO:0000256" key="12">
    <source>
        <dbReference type="ARBA" id="ARBA00023316"/>
    </source>
</evidence>
<dbReference type="CDD" id="cd16020">
    <property type="entry name" value="GPI_EPT_1"/>
    <property type="match status" value="1"/>
</dbReference>
<dbReference type="PANTHER" id="PTHR12250:SF0">
    <property type="entry name" value="GPI ETHANOLAMINE PHOSPHATE TRANSFERASE 1"/>
    <property type="match status" value="1"/>
</dbReference>
<feature type="transmembrane region" description="Helical" evidence="13">
    <location>
        <begin position="883"/>
        <end position="905"/>
    </location>
</feature>
<dbReference type="Pfam" id="PF00884">
    <property type="entry name" value="Sulfatase"/>
    <property type="match status" value="1"/>
</dbReference>
<feature type="transmembrane region" description="Helical" evidence="13">
    <location>
        <begin position="7"/>
        <end position="30"/>
    </location>
</feature>
<reference evidence="18" key="1">
    <citation type="journal article" date="2016" name="Genome Announc.">
        <title>Genome sequences of three species of Hanseniaspora isolated from spontaneous wine fermentations.</title>
        <authorList>
            <person name="Sternes P.R."/>
            <person name="Lee D."/>
            <person name="Kutyna D.R."/>
            <person name="Borneman A.R."/>
        </authorList>
    </citation>
    <scope>NUCLEOTIDE SEQUENCE [LARGE SCALE GENOMIC DNA]</scope>
    <source>
        <strain evidence="18">AWRI3579</strain>
    </source>
</reference>
<evidence type="ECO:0000256" key="8">
    <source>
        <dbReference type="ARBA" id="ARBA00022824"/>
    </source>
</evidence>
<dbReference type="InParanoid" id="A0A1E5R0N6"/>
<dbReference type="InterPro" id="IPR007070">
    <property type="entry name" value="GPI_EtnP_transferase_1"/>
</dbReference>
<keyword evidence="6 13" id="KW-0808">Transferase</keyword>
<evidence type="ECO:0000256" key="11">
    <source>
        <dbReference type="ARBA" id="ARBA00023180"/>
    </source>
</evidence>
<accession>A0A1E5R0N6</accession>
<keyword evidence="18" id="KW-1185">Reference proteome</keyword>
<comment type="pathway">
    <text evidence="2 13">Glycolipid biosynthesis; glycosylphosphatidylinositol-anchor biosynthesis.</text>
</comment>
<feature type="transmembrane region" description="Helical" evidence="13">
    <location>
        <begin position="594"/>
        <end position="610"/>
    </location>
</feature>
<dbReference type="GO" id="GO:0071555">
    <property type="term" value="P:cell wall organization"/>
    <property type="evidence" value="ECO:0007669"/>
    <property type="project" value="UniProtKB-KW"/>
</dbReference>
<dbReference type="PANTHER" id="PTHR12250">
    <property type="entry name" value="PHOSPHATIDYLINOSITOL GLYCAN, CLASS N"/>
    <property type="match status" value="1"/>
</dbReference>
<dbReference type="InterPro" id="IPR037671">
    <property type="entry name" value="PIGN_N"/>
</dbReference>
<feature type="transmembrane region" description="Helical" evidence="13">
    <location>
        <begin position="917"/>
        <end position="941"/>
    </location>
</feature>
<keyword evidence="11" id="KW-0325">Glycoprotein</keyword>
<feature type="transmembrane region" description="Helical" evidence="13">
    <location>
        <begin position="646"/>
        <end position="664"/>
    </location>
</feature>
<feature type="transmembrane region" description="Helical" evidence="13">
    <location>
        <begin position="509"/>
        <end position="529"/>
    </location>
</feature>
<gene>
    <name evidence="17" type="ORF">AWRI3579_g4399</name>
</gene>
<evidence type="ECO:0000256" key="3">
    <source>
        <dbReference type="ARBA" id="ARBA00008400"/>
    </source>
</evidence>
<dbReference type="GO" id="GO:0005789">
    <property type="term" value="C:endoplasmic reticulum membrane"/>
    <property type="evidence" value="ECO:0007669"/>
    <property type="project" value="UniProtKB-SubCell"/>
</dbReference>
<evidence type="ECO:0000313" key="18">
    <source>
        <dbReference type="Proteomes" id="UP000095728"/>
    </source>
</evidence>
<feature type="transmembrane region" description="Helical" evidence="13">
    <location>
        <begin position="671"/>
        <end position="689"/>
    </location>
</feature>
<name>A0A1E5R0N6_9ASCO</name>
<evidence type="ECO:0000256" key="10">
    <source>
        <dbReference type="ARBA" id="ARBA00023136"/>
    </source>
</evidence>
<proteinExistence type="inferred from homology"/>
<feature type="transmembrane region" description="Helical" evidence="13">
    <location>
        <begin position="535"/>
        <end position="556"/>
    </location>
</feature>
<dbReference type="InterPro" id="IPR017850">
    <property type="entry name" value="Alkaline_phosphatase_core_sf"/>
</dbReference>
<feature type="transmembrane region" description="Helical" evidence="13">
    <location>
        <begin position="808"/>
        <end position="832"/>
    </location>
</feature>
<keyword evidence="10 13" id="KW-0472">Membrane</keyword>
<keyword evidence="9 13" id="KW-1133">Transmembrane helix</keyword>
<dbReference type="GO" id="GO:0051377">
    <property type="term" value="F:mannose-ethanolamine phosphotransferase activity"/>
    <property type="evidence" value="ECO:0007669"/>
    <property type="project" value="UniProtKB-UniRule"/>
</dbReference>
<feature type="transmembrane region" description="Helical" evidence="13">
    <location>
        <begin position="466"/>
        <end position="488"/>
    </location>
</feature>
<evidence type="ECO:0000313" key="17">
    <source>
        <dbReference type="EMBL" id="OEJ80450.1"/>
    </source>
</evidence>
<dbReference type="OrthoDB" id="2748310at2759"/>
<sequence length="959" mass="110187">MWSTQRIVFITVGVLFHLFYLWSIFDIYFVSPLVHGMKHFPSTTNPPAKRLFLIVGDGLRADTTFDQVVHPLSKTRTPEYLAPFIRSMALENGTWGISHTRMPTESRPGHVAMIAGFYEDVSAVTKGWKENPVDFDSVFNQSKHTYSFGSPDILPMFKDGAQDEDKIDTWTYGHEFEDFTQSSIELDAYVFRHLYELMDNSTTDKFLHDQIHQEGNVFFLHLLGCDTAGHSYRPYSAEYYDNVKYIDAQVKELTRKVEDFFQDQDSAFVFTADHGMSAFGSHGDGHPNNTRTPLVAWGPGINKPKTTEERASKICIDSEQEDLEYTKNWALGHLSRVDVNQADITPLMSYLVGSSYPSNSVGELPLAFINASSSEKLHALYNNAKTILEQYLVKEQEVIASQFTYKPFHRFQEKSSVERLKEIEKLIDSASVPDAIVIEKIEELMKLTLEGLQYLTTYNWRFTRTIVTFGFVGWITYSFMIFVKSFILTSSELNSFSTANKDQNNRRSTLLMVVFIVIGALLNYVLFYQRSPFNFYMYLLFPLFFWNRILTNFGSLQRGTKKFFQGLPLWKILVIFLQVIFIFEGIVYGFFHRWIFTAIFNVLAFYPFVYGSRQHWKYKMSWIVTSICLSIFTLFDAVKIESLTQINLAGLLIVVSAVWGLIKVRAKINNFTLNVFIAQLVLTVLMILVTNKSVSSLQGRNGLPKDAQVLGWSIFVCSLVAMPLCHTKTKSAAINDYQVRMLIVYLTFAPTFIILTISFESFFYFFFSIYILQWIEIETNIKFAQITQQSMEEDQKENTKIDSNYLQILRISVIGFFLLQVAFFGTGNVASISSFSMDSVYRLIPIFDPFPMGALLMLKLIIPYVLLSTGLGILNLKLHIHDYTISSLIISISDILSLNFFYLLRTDGSWLDIGVTISNYCLAILSSLFMIILEIISHILLRNVYIEKKDTLLQMKKKQ</sequence>
<keyword evidence="7 13" id="KW-0812">Transmembrane</keyword>
<evidence type="ECO:0000256" key="6">
    <source>
        <dbReference type="ARBA" id="ARBA00022679"/>
    </source>
</evidence>
<feature type="transmembrane region" description="Helical" evidence="13">
    <location>
        <begin position="622"/>
        <end position="640"/>
    </location>
</feature>
<dbReference type="EC" id="2.-.-.-" evidence="13"/>
<dbReference type="Proteomes" id="UP000095728">
    <property type="component" value="Unassembled WGS sequence"/>
</dbReference>
<feature type="transmembrane region" description="Helical" evidence="13">
    <location>
        <begin position="852"/>
        <end position="876"/>
    </location>
</feature>
<evidence type="ECO:0000259" key="16">
    <source>
        <dbReference type="Pfam" id="PF04987"/>
    </source>
</evidence>
<dbReference type="FunFam" id="3.40.720.10:FF:000015">
    <property type="entry name" value="GPI ethanolamine phosphate transferase 1"/>
    <property type="match status" value="1"/>
</dbReference>
<dbReference type="AlphaFoldDB" id="A0A1E5R0N6"/>
<evidence type="ECO:0000256" key="5">
    <source>
        <dbReference type="ARBA" id="ARBA00022502"/>
    </source>
</evidence>
<evidence type="ECO:0000259" key="15">
    <source>
        <dbReference type="Pfam" id="PF00884"/>
    </source>
</evidence>